<feature type="transmembrane region" description="Helical" evidence="6">
    <location>
        <begin position="154"/>
        <end position="173"/>
    </location>
</feature>
<reference evidence="7 8" key="1">
    <citation type="submission" date="2018-05" db="EMBL/GenBank/DDBJ databases">
        <title>complete genome sequence of Aquabacterium olei NBRC 110486.</title>
        <authorList>
            <person name="Tang B."/>
            <person name="Chang J."/>
            <person name="Zhang L."/>
            <person name="Yang H."/>
        </authorList>
    </citation>
    <scope>NUCLEOTIDE SEQUENCE [LARGE SCALE GENOMIC DNA]</scope>
    <source>
        <strain evidence="7 8">NBRC 110486</strain>
    </source>
</reference>
<evidence type="ECO:0000256" key="2">
    <source>
        <dbReference type="ARBA" id="ARBA00009773"/>
    </source>
</evidence>
<evidence type="ECO:0000256" key="1">
    <source>
        <dbReference type="ARBA" id="ARBA00004141"/>
    </source>
</evidence>
<protein>
    <submittedName>
        <fullName evidence="7">AI-2E family transporter</fullName>
    </submittedName>
</protein>
<comment type="similarity">
    <text evidence="2">Belongs to the autoinducer-2 exporter (AI-2E) (TC 2.A.86) family.</text>
</comment>
<keyword evidence="8" id="KW-1185">Reference proteome</keyword>
<proteinExistence type="inferred from homology"/>
<evidence type="ECO:0000313" key="7">
    <source>
        <dbReference type="EMBL" id="AWI53714.1"/>
    </source>
</evidence>
<dbReference type="RefSeq" id="WP_109036713.1">
    <property type="nucleotide sequence ID" value="NZ_CP029210.1"/>
</dbReference>
<evidence type="ECO:0000256" key="4">
    <source>
        <dbReference type="ARBA" id="ARBA00022989"/>
    </source>
</evidence>
<gene>
    <name evidence="7" type="ORF">DEH84_09910</name>
</gene>
<keyword evidence="3 6" id="KW-0812">Transmembrane</keyword>
<feature type="transmembrane region" description="Helical" evidence="6">
    <location>
        <begin position="312"/>
        <end position="335"/>
    </location>
</feature>
<keyword evidence="4 6" id="KW-1133">Transmembrane helix</keyword>
<dbReference type="AlphaFoldDB" id="A0A2U8FTH1"/>
<feature type="transmembrane region" description="Helical" evidence="6">
    <location>
        <begin position="213"/>
        <end position="232"/>
    </location>
</feature>
<dbReference type="OrthoDB" id="5792512at2"/>
<organism evidence="7 8">
    <name type="scientific">Aquabacterium olei</name>
    <dbReference type="NCBI Taxonomy" id="1296669"/>
    <lineage>
        <taxon>Bacteria</taxon>
        <taxon>Pseudomonadati</taxon>
        <taxon>Pseudomonadota</taxon>
        <taxon>Betaproteobacteria</taxon>
        <taxon>Burkholderiales</taxon>
        <taxon>Aquabacterium</taxon>
    </lineage>
</organism>
<dbReference type="PANTHER" id="PTHR21716:SF64">
    <property type="entry name" value="AI-2 TRANSPORT PROTEIN TQSA"/>
    <property type="match status" value="1"/>
</dbReference>
<evidence type="ECO:0000256" key="6">
    <source>
        <dbReference type="SAM" id="Phobius"/>
    </source>
</evidence>
<keyword evidence="5 6" id="KW-0472">Membrane</keyword>
<feature type="transmembrane region" description="Helical" evidence="6">
    <location>
        <begin position="238"/>
        <end position="263"/>
    </location>
</feature>
<dbReference type="Proteomes" id="UP000244892">
    <property type="component" value="Chromosome"/>
</dbReference>
<feature type="transmembrane region" description="Helical" evidence="6">
    <location>
        <begin position="12"/>
        <end position="44"/>
    </location>
</feature>
<evidence type="ECO:0000256" key="5">
    <source>
        <dbReference type="ARBA" id="ARBA00023136"/>
    </source>
</evidence>
<dbReference type="EMBL" id="CP029210">
    <property type="protein sequence ID" value="AWI53714.1"/>
    <property type="molecule type" value="Genomic_DNA"/>
</dbReference>
<evidence type="ECO:0000256" key="3">
    <source>
        <dbReference type="ARBA" id="ARBA00022692"/>
    </source>
</evidence>
<comment type="subcellular location">
    <subcellularLocation>
        <location evidence="1">Membrane</location>
        <topology evidence="1">Multi-pass membrane protein</topology>
    </subcellularLocation>
</comment>
<dbReference type="InterPro" id="IPR002549">
    <property type="entry name" value="AI-2E-like"/>
</dbReference>
<dbReference type="GO" id="GO:0055085">
    <property type="term" value="P:transmembrane transport"/>
    <property type="evidence" value="ECO:0007669"/>
    <property type="project" value="TreeGrafter"/>
</dbReference>
<feature type="transmembrane region" description="Helical" evidence="6">
    <location>
        <begin position="56"/>
        <end position="84"/>
    </location>
</feature>
<sequence>MPASLLSSRRLPWVIAAVVAVVLLWWHAAILAPFVLSLVLAYVLQPAVLRLQHWRVPRALAIGLCLLAVLLVAATVFVLLVPIVSKLTPMLREQLPDLLVGVWGRVVPWLSQFGLSVPATAEELKTWMVGFMQDHVSQWGGAIWKSVLAGGGGLMSVAGMVLLVPMLAFYWLLDWGRLGRQWASLVPPRWREPGHAVMAECDELFGQYLRGQLIVMGILAIYYSIGLSLFGFSLALPIGVFTGLAVCIPYLGFGLGMVLAVLAGLLQFGNGEQGVLWPLLGVGVVYGLGQVVESFFLTPRLVGERIGLHPLGVIFALMLFGQWMGFWGLLIALPVSALAMVLGRRAFVAWQASRLYQAD</sequence>
<dbReference type="PANTHER" id="PTHR21716">
    <property type="entry name" value="TRANSMEMBRANE PROTEIN"/>
    <property type="match status" value="1"/>
</dbReference>
<accession>A0A2U8FTH1</accession>
<feature type="transmembrane region" description="Helical" evidence="6">
    <location>
        <begin position="275"/>
        <end position="292"/>
    </location>
</feature>
<dbReference type="KEGG" id="aon:DEH84_09910"/>
<dbReference type="Pfam" id="PF01594">
    <property type="entry name" value="AI-2E_transport"/>
    <property type="match status" value="1"/>
</dbReference>
<evidence type="ECO:0000313" key="8">
    <source>
        <dbReference type="Proteomes" id="UP000244892"/>
    </source>
</evidence>
<name>A0A2U8FTH1_9BURK</name>
<dbReference type="GO" id="GO:0016020">
    <property type="term" value="C:membrane"/>
    <property type="evidence" value="ECO:0007669"/>
    <property type="project" value="UniProtKB-SubCell"/>
</dbReference>